<feature type="compositionally biased region" description="Pro residues" evidence="1">
    <location>
        <begin position="115"/>
        <end position="135"/>
    </location>
</feature>
<keyword evidence="4" id="KW-1185">Reference proteome</keyword>
<name>A0A918AUB4_9PSEU</name>
<evidence type="ECO:0000256" key="2">
    <source>
        <dbReference type="SAM" id="Phobius"/>
    </source>
</evidence>
<reference evidence="3" key="2">
    <citation type="submission" date="2020-09" db="EMBL/GenBank/DDBJ databases">
        <authorList>
            <person name="Sun Q."/>
            <person name="Ohkuma M."/>
        </authorList>
    </citation>
    <scope>NUCLEOTIDE SEQUENCE</scope>
    <source>
        <strain evidence="3">JCM 3313</strain>
    </source>
</reference>
<feature type="compositionally biased region" description="Low complexity" evidence="1">
    <location>
        <begin position="63"/>
        <end position="86"/>
    </location>
</feature>
<evidence type="ECO:0000256" key="1">
    <source>
        <dbReference type="SAM" id="MobiDB-lite"/>
    </source>
</evidence>
<organism evidence="3 4">
    <name type="scientific">Saccharothrix coeruleofusca</name>
    <dbReference type="NCBI Taxonomy" id="33919"/>
    <lineage>
        <taxon>Bacteria</taxon>
        <taxon>Bacillati</taxon>
        <taxon>Actinomycetota</taxon>
        <taxon>Actinomycetes</taxon>
        <taxon>Pseudonocardiales</taxon>
        <taxon>Pseudonocardiaceae</taxon>
        <taxon>Saccharothrix</taxon>
    </lineage>
</organism>
<protein>
    <submittedName>
        <fullName evidence="3">Uncharacterized protein</fullName>
    </submittedName>
</protein>
<proteinExistence type="predicted"/>
<reference evidence="3" key="1">
    <citation type="journal article" date="2014" name="Int. J. Syst. Evol. Microbiol.">
        <title>Complete genome sequence of Corynebacterium casei LMG S-19264T (=DSM 44701T), isolated from a smear-ripened cheese.</title>
        <authorList>
            <consortium name="US DOE Joint Genome Institute (JGI-PGF)"/>
            <person name="Walter F."/>
            <person name="Albersmeier A."/>
            <person name="Kalinowski J."/>
            <person name="Ruckert C."/>
        </authorList>
    </citation>
    <scope>NUCLEOTIDE SEQUENCE</scope>
    <source>
        <strain evidence="3">JCM 3313</strain>
    </source>
</reference>
<gene>
    <name evidence="3" type="ORF">GCM10010185_69650</name>
</gene>
<dbReference type="AlphaFoldDB" id="A0A918AUB4"/>
<dbReference type="Proteomes" id="UP000639606">
    <property type="component" value="Unassembled WGS sequence"/>
</dbReference>
<accession>A0A918AUB4</accession>
<dbReference type="RefSeq" id="WP_189227580.1">
    <property type="nucleotide sequence ID" value="NZ_BMRG01000029.1"/>
</dbReference>
<keyword evidence="2" id="KW-1133">Transmembrane helix</keyword>
<feature type="region of interest" description="Disordered" evidence="1">
    <location>
        <begin position="108"/>
        <end position="150"/>
    </location>
</feature>
<keyword evidence="2" id="KW-0472">Membrane</keyword>
<evidence type="ECO:0000313" key="4">
    <source>
        <dbReference type="Proteomes" id="UP000639606"/>
    </source>
</evidence>
<comment type="caution">
    <text evidence="3">The sequence shown here is derived from an EMBL/GenBank/DDBJ whole genome shotgun (WGS) entry which is preliminary data.</text>
</comment>
<evidence type="ECO:0000313" key="3">
    <source>
        <dbReference type="EMBL" id="GGP85981.1"/>
    </source>
</evidence>
<dbReference type="EMBL" id="BMRG01000029">
    <property type="protein sequence ID" value="GGP85981.1"/>
    <property type="molecule type" value="Genomic_DNA"/>
</dbReference>
<feature type="region of interest" description="Disordered" evidence="1">
    <location>
        <begin position="63"/>
        <end position="91"/>
    </location>
</feature>
<feature type="transmembrane region" description="Helical" evidence="2">
    <location>
        <begin position="37"/>
        <end position="58"/>
    </location>
</feature>
<sequence length="272" mass="27850">MSDLRTLHDAFAELERRADAAATGMAPVARPRRAVRLAPVAATVVAVAALVAGVVWLVPGGSGTHAADPSTTSSTAPATTTARGPVPTSPDDLIARFRVVLGDTATFEATTKASLPPPSTSNSPQPPSPTNPPRPGAGSVGTPQLADPEVSTGAVIGGTLTSAGFTGGFGLMVHPSDSEPREWCDFSRVEHCDVSTLPDGSRLATGTARRAPGAVSYLACLKRPDGTMLLMQVSNQEDPAGAVIGSPGGEIYSPQPPLTLDQLKEIVTSDKW</sequence>
<keyword evidence="2" id="KW-0812">Transmembrane</keyword>